<dbReference type="EMBL" id="DQBS01000062">
    <property type="protein sequence ID" value="HCO69458.1"/>
    <property type="molecule type" value="Genomic_DNA"/>
</dbReference>
<evidence type="ECO:0000313" key="9">
    <source>
        <dbReference type="Proteomes" id="UP000264215"/>
    </source>
</evidence>
<dbReference type="InterPro" id="IPR011701">
    <property type="entry name" value="MFS"/>
</dbReference>
<dbReference type="PANTHER" id="PTHR23530">
    <property type="entry name" value="TRANSPORT PROTEIN-RELATED"/>
    <property type="match status" value="1"/>
</dbReference>
<dbReference type="InterPro" id="IPR036259">
    <property type="entry name" value="MFS_trans_sf"/>
</dbReference>
<keyword evidence="3 4" id="KW-0472">Membrane</keyword>
<evidence type="ECO:0000313" key="7">
    <source>
        <dbReference type="EMBL" id="KUK88458.1"/>
    </source>
</evidence>
<gene>
    <name evidence="6" type="ORF">DIT26_02555</name>
    <name evidence="7" type="ORF">XE02_1253</name>
</gene>
<evidence type="ECO:0000256" key="4">
    <source>
        <dbReference type="SAM" id="Phobius"/>
    </source>
</evidence>
<sequence>MNNMVELMKSNIKKNYVFSFLMNMRLSSGLWMIYMAFKGMSLTQIGFLEGIFHVTSLTMEVPTGSIADLFGRKLSRVIGRCLSLASILVLIGATSFFHFTIFMVLAALSYNLESGSGEALVYDSLKYLKTEENFMSVLGKQEAIFQVSSVAALLIGGFLGTYNYHYAFWVSAGIIAFSAVYSLSFTEPPIPESVGRNSKTFRGFLKQIVDSFSIIARDKKVAFLIFFVQTILAFSACIFFYIQNYWKGLGRTEFQIGIYLAAGSFLAGLVAMKVQRLSHLLKEKKVLIILPLVSVASMWGVALCSNKLPFFMVVTMIEAMLFVAGNDYINKLIPSRSRATIISFASMMYSLVMIVFFPIFGRIADTISFGPAFVSLAVTASCLYALSMYLLKKIG</sequence>
<dbReference type="Gene3D" id="1.20.1250.20">
    <property type="entry name" value="MFS general substrate transporter like domains"/>
    <property type="match status" value="1"/>
</dbReference>
<dbReference type="AlphaFoldDB" id="A0A101I478"/>
<feature type="transmembrane region" description="Helical" evidence="4">
    <location>
        <begin position="254"/>
        <end position="274"/>
    </location>
</feature>
<feature type="transmembrane region" description="Helical" evidence="4">
    <location>
        <begin position="372"/>
        <end position="391"/>
    </location>
</feature>
<dbReference type="PANTHER" id="PTHR23530:SF1">
    <property type="entry name" value="PERMEASE, MAJOR FACILITATOR SUPERFAMILY-RELATED"/>
    <property type="match status" value="1"/>
</dbReference>
<evidence type="ECO:0000256" key="1">
    <source>
        <dbReference type="ARBA" id="ARBA00022692"/>
    </source>
</evidence>
<keyword evidence="2 4" id="KW-1133">Transmembrane helix</keyword>
<feature type="transmembrane region" description="Helical" evidence="4">
    <location>
        <begin position="82"/>
        <end position="108"/>
    </location>
</feature>
<dbReference type="Proteomes" id="UP000055014">
    <property type="component" value="Unassembled WGS sequence"/>
</dbReference>
<evidence type="ECO:0000313" key="6">
    <source>
        <dbReference type="EMBL" id="HCO69458.1"/>
    </source>
</evidence>
<feature type="transmembrane region" description="Helical" evidence="4">
    <location>
        <begin position="286"/>
        <end position="302"/>
    </location>
</feature>
<dbReference type="PATRIC" id="fig|1236046.5.peg.1117"/>
<dbReference type="PROSITE" id="PS50850">
    <property type="entry name" value="MFS"/>
    <property type="match status" value="1"/>
</dbReference>
<organism evidence="7 8">
    <name type="scientific">Mesotoga infera</name>
    <dbReference type="NCBI Taxonomy" id="1236046"/>
    <lineage>
        <taxon>Bacteria</taxon>
        <taxon>Thermotogati</taxon>
        <taxon>Thermotogota</taxon>
        <taxon>Thermotogae</taxon>
        <taxon>Kosmotogales</taxon>
        <taxon>Kosmotogaceae</taxon>
        <taxon>Mesotoga</taxon>
    </lineage>
</organism>
<comment type="caution">
    <text evidence="7">The sequence shown here is derived from an EMBL/GenBank/DDBJ whole genome shotgun (WGS) entry which is preliminary data.</text>
</comment>
<dbReference type="EMBL" id="LGGW01000134">
    <property type="protein sequence ID" value="KUK88458.1"/>
    <property type="molecule type" value="Genomic_DNA"/>
</dbReference>
<evidence type="ECO:0000256" key="2">
    <source>
        <dbReference type="ARBA" id="ARBA00022989"/>
    </source>
</evidence>
<feature type="domain" description="Major facilitator superfamily (MFS) profile" evidence="5">
    <location>
        <begin position="1"/>
        <end position="395"/>
    </location>
</feature>
<accession>A0A101I478</accession>
<keyword evidence="1 4" id="KW-0812">Transmembrane</keyword>
<proteinExistence type="predicted"/>
<dbReference type="GO" id="GO:0022857">
    <property type="term" value="F:transmembrane transporter activity"/>
    <property type="evidence" value="ECO:0007669"/>
    <property type="project" value="InterPro"/>
</dbReference>
<dbReference type="Pfam" id="PF07690">
    <property type="entry name" value="MFS_1"/>
    <property type="match status" value="1"/>
</dbReference>
<reference evidence="8" key="2">
    <citation type="journal article" date="2015" name="MBio">
        <title>Genome-Resolved Metagenomic Analysis Reveals Roles for Candidate Phyla and Other Microbial Community Members in Biogeochemical Transformations in Oil Reservoirs.</title>
        <authorList>
            <person name="Hu P."/>
            <person name="Tom L."/>
            <person name="Singh A."/>
            <person name="Thomas B.C."/>
            <person name="Baker B.J."/>
            <person name="Piceno Y.M."/>
            <person name="Andersen G.L."/>
            <person name="Banfield J.F."/>
        </authorList>
    </citation>
    <scope>NUCLEOTIDE SEQUENCE [LARGE SCALE GENOMIC DNA]</scope>
</reference>
<evidence type="ECO:0000259" key="5">
    <source>
        <dbReference type="PROSITE" id="PS50850"/>
    </source>
</evidence>
<dbReference type="InterPro" id="IPR053160">
    <property type="entry name" value="MFS_DHA3_Transporter"/>
</dbReference>
<feature type="transmembrane region" description="Helical" evidence="4">
    <location>
        <begin position="221"/>
        <end position="242"/>
    </location>
</feature>
<evidence type="ECO:0000313" key="8">
    <source>
        <dbReference type="Proteomes" id="UP000055014"/>
    </source>
</evidence>
<feature type="transmembrane region" description="Helical" evidence="4">
    <location>
        <begin position="308"/>
        <end position="329"/>
    </location>
</feature>
<dbReference type="InterPro" id="IPR020846">
    <property type="entry name" value="MFS_dom"/>
</dbReference>
<reference evidence="7" key="1">
    <citation type="journal article" date="2015" name="MBio">
        <title>Genome-resolved metagenomic analysis reveals roles for candidate phyla and other microbial community members in biogeochemical transformations in oil reservoirs.</title>
        <authorList>
            <person name="Hu P."/>
            <person name="Tom L."/>
            <person name="Singh A."/>
            <person name="Thomas B.C."/>
            <person name="Baker B.J."/>
            <person name="Piceno Y.M."/>
            <person name="Andersen G.L."/>
            <person name="Banfield J.F."/>
        </authorList>
    </citation>
    <scope>NUCLEOTIDE SEQUENCE [LARGE SCALE GENOMIC DNA]</scope>
    <source>
        <strain evidence="7">46_70</strain>
    </source>
</reference>
<feature type="transmembrane region" description="Helical" evidence="4">
    <location>
        <begin position="341"/>
        <end position="360"/>
    </location>
</feature>
<protein>
    <submittedName>
        <fullName evidence="6">MFS transporter</fullName>
    </submittedName>
    <submittedName>
        <fullName evidence="7">Major Facilitator Superfamily transporter</fullName>
    </submittedName>
</protein>
<dbReference type="Proteomes" id="UP000264215">
    <property type="component" value="Unassembled WGS sequence"/>
</dbReference>
<feature type="transmembrane region" description="Helical" evidence="4">
    <location>
        <begin position="16"/>
        <end position="37"/>
    </location>
</feature>
<evidence type="ECO:0000256" key="3">
    <source>
        <dbReference type="ARBA" id="ARBA00023136"/>
    </source>
</evidence>
<reference evidence="6 9" key="3">
    <citation type="journal article" date="2018" name="Nat. Biotechnol.">
        <title>A standardized bacterial taxonomy based on genome phylogeny substantially revises the tree of life.</title>
        <authorList>
            <person name="Parks D.H."/>
            <person name="Chuvochina M."/>
            <person name="Waite D.W."/>
            <person name="Rinke C."/>
            <person name="Skarshewski A."/>
            <person name="Chaumeil P.A."/>
            <person name="Hugenholtz P."/>
        </authorList>
    </citation>
    <scope>NUCLEOTIDE SEQUENCE [LARGE SCALE GENOMIC DNA]</scope>
    <source>
        <strain evidence="6">UBA9905</strain>
    </source>
</reference>
<name>A0A101I478_9BACT</name>
<dbReference type="SUPFAM" id="SSF103473">
    <property type="entry name" value="MFS general substrate transporter"/>
    <property type="match status" value="1"/>
</dbReference>